<proteinExistence type="inferred from homology"/>
<protein>
    <recommendedName>
        <fullName evidence="6">Cupin type-1 domain-containing protein</fullName>
    </recommendedName>
</protein>
<organism evidence="7 8">
    <name type="scientific">Baudoinia panamericana (strain UAMH 10762)</name>
    <name type="common">Angels' share fungus</name>
    <name type="synonym">Baudoinia compniacensis (strain UAMH 10762)</name>
    <dbReference type="NCBI Taxonomy" id="717646"/>
    <lineage>
        <taxon>Eukaryota</taxon>
        <taxon>Fungi</taxon>
        <taxon>Dikarya</taxon>
        <taxon>Ascomycota</taxon>
        <taxon>Pezizomycotina</taxon>
        <taxon>Dothideomycetes</taxon>
        <taxon>Dothideomycetidae</taxon>
        <taxon>Mycosphaerellales</taxon>
        <taxon>Teratosphaeriaceae</taxon>
        <taxon>Baudoinia</taxon>
    </lineage>
</organism>
<dbReference type="InterPro" id="IPR001929">
    <property type="entry name" value="Germin"/>
</dbReference>
<evidence type="ECO:0000256" key="4">
    <source>
        <dbReference type="ARBA" id="ARBA00022723"/>
    </source>
</evidence>
<dbReference type="Pfam" id="PF00190">
    <property type="entry name" value="Cupin_1"/>
    <property type="match status" value="1"/>
</dbReference>
<dbReference type="Proteomes" id="UP000011761">
    <property type="component" value="Unassembled WGS sequence"/>
</dbReference>
<accession>M2N7M7</accession>
<dbReference type="InterPro" id="IPR006045">
    <property type="entry name" value="Cupin_1"/>
</dbReference>
<reference evidence="7 8" key="1">
    <citation type="journal article" date="2012" name="PLoS Pathog.">
        <title>Diverse lifestyles and strategies of plant pathogenesis encoded in the genomes of eighteen Dothideomycetes fungi.</title>
        <authorList>
            <person name="Ohm R.A."/>
            <person name="Feau N."/>
            <person name="Henrissat B."/>
            <person name="Schoch C.L."/>
            <person name="Horwitz B.A."/>
            <person name="Barry K.W."/>
            <person name="Condon B.J."/>
            <person name="Copeland A.C."/>
            <person name="Dhillon B."/>
            <person name="Glaser F."/>
            <person name="Hesse C.N."/>
            <person name="Kosti I."/>
            <person name="LaButti K."/>
            <person name="Lindquist E.A."/>
            <person name="Lucas S."/>
            <person name="Salamov A.A."/>
            <person name="Bradshaw R.E."/>
            <person name="Ciuffetti L."/>
            <person name="Hamelin R.C."/>
            <person name="Kema G.H.J."/>
            <person name="Lawrence C."/>
            <person name="Scott J.A."/>
            <person name="Spatafora J.W."/>
            <person name="Turgeon B.G."/>
            <person name="de Wit P.J.G.M."/>
            <person name="Zhong S."/>
            <person name="Goodwin S.B."/>
            <person name="Grigoriev I.V."/>
        </authorList>
    </citation>
    <scope>NUCLEOTIDE SEQUENCE [LARGE SCALE GENOMIC DNA]</scope>
    <source>
        <strain evidence="7 8">UAMH 10762</strain>
    </source>
</reference>
<dbReference type="InterPro" id="IPR011051">
    <property type="entry name" value="RmlC_Cupin_sf"/>
</dbReference>
<evidence type="ECO:0000313" key="8">
    <source>
        <dbReference type="Proteomes" id="UP000011761"/>
    </source>
</evidence>
<dbReference type="Gene3D" id="2.60.120.10">
    <property type="entry name" value="Jelly Rolls"/>
    <property type="match status" value="1"/>
</dbReference>
<dbReference type="eggNOG" id="ENOG502QQ4A">
    <property type="taxonomic scope" value="Eukaryota"/>
</dbReference>
<dbReference type="OMA" id="NDNCHRT"/>
<evidence type="ECO:0000256" key="2">
    <source>
        <dbReference type="ARBA" id="ARBA00007456"/>
    </source>
</evidence>
<dbReference type="KEGG" id="bcom:BAUCODRAFT_59144"/>
<keyword evidence="4" id="KW-0479">Metal-binding</keyword>
<sequence length="181" mass="19413">FDYSKQANPNPVAGAGQGGQGDLSYVDNWPALLNTGVAMSFGFLNPCGMNTPHTHNRATELLAIVSGNNVKTSFVQESGLTNPITTTLDLYQGAILPMGSIHFEFNDNCEPAIFVAAFSNEDPGLSRTAQNFFIQDPDIVDADLGWPAFLDGTNIADFEKTIPKAFALGAQECLTRCGITY</sequence>
<dbReference type="InterPro" id="IPR014710">
    <property type="entry name" value="RmlC-like_jellyroll"/>
</dbReference>
<name>M2N7M7_BAUPA</name>
<keyword evidence="3" id="KW-0964">Secreted</keyword>
<evidence type="ECO:0000256" key="1">
    <source>
        <dbReference type="ARBA" id="ARBA00004613"/>
    </source>
</evidence>
<dbReference type="OrthoDB" id="1921208at2759"/>
<dbReference type="PRINTS" id="PR00325">
    <property type="entry name" value="GERMIN"/>
</dbReference>
<dbReference type="SMART" id="SM00835">
    <property type="entry name" value="Cupin_1"/>
    <property type="match status" value="1"/>
</dbReference>
<comment type="subcellular location">
    <subcellularLocation>
        <location evidence="1">Secreted</location>
    </subcellularLocation>
</comment>
<feature type="non-terminal residue" evidence="7">
    <location>
        <position position="181"/>
    </location>
</feature>
<evidence type="ECO:0000259" key="6">
    <source>
        <dbReference type="SMART" id="SM00835"/>
    </source>
</evidence>
<dbReference type="RefSeq" id="XP_007678150.1">
    <property type="nucleotide sequence ID" value="XM_007679960.1"/>
</dbReference>
<evidence type="ECO:0000313" key="7">
    <source>
        <dbReference type="EMBL" id="EMC94810.1"/>
    </source>
</evidence>
<dbReference type="GO" id="GO:0030145">
    <property type="term" value="F:manganese ion binding"/>
    <property type="evidence" value="ECO:0007669"/>
    <property type="project" value="InterPro"/>
</dbReference>
<dbReference type="GO" id="GO:0005576">
    <property type="term" value="C:extracellular region"/>
    <property type="evidence" value="ECO:0007669"/>
    <property type="project" value="UniProtKB-SubCell"/>
</dbReference>
<dbReference type="GeneID" id="19115807"/>
<comment type="similarity">
    <text evidence="2">Belongs to the germin family.</text>
</comment>
<dbReference type="HOGENOM" id="CLU_061239_3_1_1"/>
<dbReference type="SUPFAM" id="SSF51182">
    <property type="entry name" value="RmlC-like cupins"/>
    <property type="match status" value="1"/>
</dbReference>
<keyword evidence="8" id="KW-1185">Reference proteome</keyword>
<dbReference type="PANTHER" id="PTHR31238">
    <property type="entry name" value="GERMIN-LIKE PROTEIN SUBFAMILY 3 MEMBER 3"/>
    <property type="match status" value="1"/>
</dbReference>
<dbReference type="CDD" id="cd02241">
    <property type="entry name" value="cupin_OxOx"/>
    <property type="match status" value="1"/>
</dbReference>
<dbReference type="EMBL" id="KB445558">
    <property type="protein sequence ID" value="EMC94810.1"/>
    <property type="molecule type" value="Genomic_DNA"/>
</dbReference>
<dbReference type="AlphaFoldDB" id="M2N7M7"/>
<evidence type="ECO:0000256" key="3">
    <source>
        <dbReference type="ARBA" id="ARBA00022525"/>
    </source>
</evidence>
<feature type="non-terminal residue" evidence="7">
    <location>
        <position position="1"/>
    </location>
</feature>
<evidence type="ECO:0000256" key="5">
    <source>
        <dbReference type="ARBA" id="ARBA00023211"/>
    </source>
</evidence>
<gene>
    <name evidence="7" type="ORF">BAUCODRAFT_59144</name>
</gene>
<keyword evidence="5" id="KW-0464">Manganese</keyword>
<feature type="domain" description="Cupin type-1" evidence="6">
    <location>
        <begin position="13"/>
        <end position="140"/>
    </location>
</feature>